<dbReference type="Proteomes" id="UP001205311">
    <property type="component" value="Unassembled WGS sequence"/>
</dbReference>
<dbReference type="SUPFAM" id="SSF63829">
    <property type="entry name" value="Calcium-dependent phosphotriesterase"/>
    <property type="match status" value="1"/>
</dbReference>
<dbReference type="PANTHER" id="PTHR31460">
    <property type="match status" value="1"/>
</dbReference>
<dbReference type="EMBL" id="JAMTCP010000038">
    <property type="protein sequence ID" value="MCP2261247.1"/>
    <property type="molecule type" value="Genomic_DNA"/>
</dbReference>
<comment type="caution">
    <text evidence="2">The sequence shown here is derived from an EMBL/GenBank/DDBJ whole genome shotgun (WGS) entry which is preliminary data.</text>
</comment>
<name>A0ABT1I0C9_STRSD</name>
<organism evidence="2 3">
    <name type="scientific">Streptoalloteichus tenebrarius (strain ATCC 17920 / DSM 40477 / JCM 4838 / CBS 697.72 / NBRC 16177 / NCIMB 11028 / NRRL B-12390 / A12253. 1 / ISP 5477)</name>
    <name type="common">Streptomyces tenebrarius</name>
    <dbReference type="NCBI Taxonomy" id="1933"/>
    <lineage>
        <taxon>Bacteria</taxon>
        <taxon>Bacillati</taxon>
        <taxon>Actinomycetota</taxon>
        <taxon>Actinomycetes</taxon>
        <taxon>Pseudonocardiales</taxon>
        <taxon>Pseudonocardiaceae</taxon>
        <taxon>Streptoalloteichus</taxon>
    </lineage>
</organism>
<evidence type="ECO:0000256" key="1">
    <source>
        <dbReference type="SAM" id="MobiDB-lite"/>
    </source>
</evidence>
<accession>A0ABT1I0C9</accession>
<reference evidence="2 3" key="1">
    <citation type="submission" date="2022-06" db="EMBL/GenBank/DDBJ databases">
        <title>Genomic Encyclopedia of Archaeal and Bacterial Type Strains, Phase II (KMG-II): from individual species to whole genera.</title>
        <authorList>
            <person name="Goeker M."/>
        </authorList>
    </citation>
    <scope>NUCLEOTIDE SEQUENCE [LARGE SCALE GENOMIC DNA]</scope>
    <source>
        <strain evidence="2 3">DSM 40477</strain>
    </source>
</reference>
<proteinExistence type="predicted"/>
<dbReference type="InterPro" id="IPR053224">
    <property type="entry name" value="Sensory_adhesion_molecule"/>
</dbReference>
<feature type="region of interest" description="Disordered" evidence="1">
    <location>
        <begin position="17"/>
        <end position="41"/>
    </location>
</feature>
<protein>
    <submittedName>
        <fullName evidence="2">Sugar lactone lactonase YvrE</fullName>
    </submittedName>
</protein>
<evidence type="ECO:0000313" key="3">
    <source>
        <dbReference type="Proteomes" id="UP001205311"/>
    </source>
</evidence>
<dbReference type="Gene3D" id="2.130.10.10">
    <property type="entry name" value="YVTN repeat-like/Quinoprotein amine dehydrogenase"/>
    <property type="match status" value="2"/>
</dbReference>
<dbReference type="PANTHER" id="PTHR31460:SF3">
    <property type="entry name" value="MESOCENTIN"/>
    <property type="match status" value="1"/>
</dbReference>
<evidence type="ECO:0000313" key="2">
    <source>
        <dbReference type="EMBL" id="MCP2261247.1"/>
    </source>
</evidence>
<dbReference type="InterPro" id="IPR015943">
    <property type="entry name" value="WD40/YVTN_repeat-like_dom_sf"/>
</dbReference>
<keyword evidence="3" id="KW-1185">Reference proteome</keyword>
<sequence length="366" mass="38678">MVGAPMTWLGAVSAREAHLSSSRRPTPCPGSAARTNGHHSWRPHVAGFGKDMIMRRRSLWVEMASVVLAVAAAAAPVAAHRTAEAGAYPSSFSLPAGFRPEGIAIDSDGYAYFGSMGTGAIYKANLATGTGRTLRQGSGSPAIGLKVDSRGRLFVAGGGGGDLKVIDSRTGNLLATYRLATGASFVNDVVLTPDAVWLTDSTQPVLYQLPLGRDGELPAPSAVVRLRLSGDIVYREGTNANGIATTPDGKALLVIQWNTGILFRVDPASGVAKAVDLHGEQLPRGDGLLREGDTLYVVQNRLNTVAVLSLDHSGHSATLTKRVTDPRFDVPTTVASFRDRLYLPNARFNTTPTPTTPYNVISIPRP</sequence>
<gene>
    <name evidence="2" type="ORF">LX15_004968</name>
</gene>